<dbReference type="VEuPathDB" id="FungiDB:CTRG_00392"/>
<feature type="transmembrane region" description="Helical" evidence="10">
    <location>
        <begin position="130"/>
        <end position="151"/>
    </location>
</feature>
<comment type="similarity">
    <text evidence="3 10">Belongs to the RFT1 family.</text>
</comment>
<keyword evidence="6 10" id="KW-1133">Transmembrane helix</keyword>
<dbReference type="GeneID" id="8298214"/>
<feature type="transmembrane region" description="Helical" evidence="10">
    <location>
        <begin position="474"/>
        <end position="496"/>
    </location>
</feature>
<evidence type="ECO:0000256" key="10">
    <source>
        <dbReference type="RuleBase" id="RU365067"/>
    </source>
</evidence>
<keyword evidence="7 10" id="KW-0472">Membrane</keyword>
<keyword evidence="12" id="KW-1185">Reference proteome</keyword>
<dbReference type="KEGG" id="ctp:CTRG_00392"/>
<evidence type="ECO:0000256" key="2">
    <source>
        <dbReference type="ARBA" id="ARBA00004922"/>
    </source>
</evidence>
<feature type="transmembrane region" description="Helical" evidence="10">
    <location>
        <begin position="163"/>
        <end position="182"/>
    </location>
</feature>
<protein>
    <recommendedName>
        <fullName evidence="8 10">Man(5)GlcNAc(2)-PP-dolichol translocation protein RFT1</fullName>
    </recommendedName>
</protein>
<reference evidence="11 12" key="1">
    <citation type="journal article" date="2009" name="Nature">
        <title>Evolution of pathogenicity and sexual reproduction in eight Candida genomes.</title>
        <authorList>
            <person name="Butler G."/>
            <person name="Rasmussen M.D."/>
            <person name="Lin M.F."/>
            <person name="Santos M.A."/>
            <person name="Sakthikumar S."/>
            <person name="Munro C.A."/>
            <person name="Rheinbay E."/>
            <person name="Grabherr M."/>
            <person name="Forche A."/>
            <person name="Reedy J.L."/>
            <person name="Agrafioti I."/>
            <person name="Arnaud M.B."/>
            <person name="Bates S."/>
            <person name="Brown A.J."/>
            <person name="Brunke S."/>
            <person name="Costanzo M.C."/>
            <person name="Fitzpatrick D.A."/>
            <person name="de Groot P.W."/>
            <person name="Harris D."/>
            <person name="Hoyer L.L."/>
            <person name="Hube B."/>
            <person name="Klis F.M."/>
            <person name="Kodira C."/>
            <person name="Lennard N."/>
            <person name="Logue M.E."/>
            <person name="Martin R."/>
            <person name="Neiman A.M."/>
            <person name="Nikolaou E."/>
            <person name="Quail M.A."/>
            <person name="Quinn J."/>
            <person name="Santos M.C."/>
            <person name="Schmitzberger F.F."/>
            <person name="Sherlock G."/>
            <person name="Shah P."/>
            <person name="Silverstein K.A."/>
            <person name="Skrzypek M.S."/>
            <person name="Soll D."/>
            <person name="Staggs R."/>
            <person name="Stansfield I."/>
            <person name="Stumpf M.P."/>
            <person name="Sudbery P.E."/>
            <person name="Srikantha T."/>
            <person name="Zeng Q."/>
            <person name="Berman J."/>
            <person name="Berriman M."/>
            <person name="Heitman J."/>
            <person name="Gow N.A."/>
            <person name="Lorenz M.C."/>
            <person name="Birren B.W."/>
            <person name="Kellis M."/>
            <person name="Cuomo C.A."/>
        </authorList>
    </citation>
    <scope>NUCLEOTIDE SEQUENCE [LARGE SCALE GENOMIC DNA]</scope>
    <source>
        <strain evidence="12">ATCC MYA-3404 / T1</strain>
    </source>
</reference>
<dbReference type="PANTHER" id="PTHR13117">
    <property type="entry name" value="ENDOPLASMIC RETICULUM MULTISPAN TRANSMEMBRANE PROTEIN-RELATED"/>
    <property type="match status" value="1"/>
</dbReference>
<evidence type="ECO:0000313" key="12">
    <source>
        <dbReference type="Proteomes" id="UP000002037"/>
    </source>
</evidence>
<name>C5M2V3_CANTT</name>
<dbReference type="InterPro" id="IPR007594">
    <property type="entry name" value="RFT1"/>
</dbReference>
<evidence type="ECO:0000256" key="5">
    <source>
        <dbReference type="ARBA" id="ARBA00022824"/>
    </source>
</evidence>
<accession>C5M2V3</accession>
<feature type="transmembrane region" description="Helical" evidence="10">
    <location>
        <begin position="21"/>
        <end position="41"/>
    </location>
</feature>
<dbReference type="eggNOG" id="KOG2864">
    <property type="taxonomic scope" value="Eukaryota"/>
</dbReference>
<organism evidence="11 12">
    <name type="scientific">Candida tropicalis (strain ATCC MYA-3404 / T1)</name>
    <name type="common">Yeast</name>
    <dbReference type="NCBI Taxonomy" id="294747"/>
    <lineage>
        <taxon>Eukaryota</taxon>
        <taxon>Fungi</taxon>
        <taxon>Dikarya</taxon>
        <taxon>Ascomycota</taxon>
        <taxon>Saccharomycotina</taxon>
        <taxon>Pichiomycetes</taxon>
        <taxon>Debaryomycetaceae</taxon>
        <taxon>Candida/Lodderomyces clade</taxon>
        <taxon>Candida</taxon>
    </lineage>
</organism>
<feature type="transmembrane region" description="Helical" evidence="10">
    <location>
        <begin position="89"/>
        <end position="110"/>
    </location>
</feature>
<comment type="function">
    <text evidence="9 10">Intramembrane glycolipid transporter that operates in the biosynthetic pathway of dolichol-linked oligosaccharides, the glycan precursors employed in protein asparagine (N)-glycosylation. The sequential addition of sugars to dolichol pyrophosphate produces dolichol-linked oligosaccharides containing fourteen sugars, including two GlcNAcs, nine mannoses and three glucoses. Once assembled, the oligosaccharide is transferred from the lipid to nascent proteins by oligosaccharyltransferases. The assembly of dolichol-linked oligosaccharides begins on the cytosolic side of the endoplasmic reticulum membrane and finishes in its lumen. RFT1 could mediate the translocation of the cytosolically oriented intermediate DolPP-GlcNAc2Man5, produced by ALG11, into the ER lumen where dolichol-linked oligosaccharides assembly continues. However, the intramembrane lipid transporter activity could not be confirmed in vitro.</text>
</comment>
<dbReference type="GO" id="GO:0034202">
    <property type="term" value="F:glycolipid floppase activity"/>
    <property type="evidence" value="ECO:0007669"/>
    <property type="project" value="EnsemblFungi"/>
</dbReference>
<evidence type="ECO:0000256" key="3">
    <source>
        <dbReference type="ARBA" id="ARBA00010288"/>
    </source>
</evidence>
<dbReference type="EMBL" id="GG692395">
    <property type="protein sequence ID" value="EER35653.1"/>
    <property type="molecule type" value="Genomic_DNA"/>
</dbReference>
<feature type="transmembrane region" description="Helical" evidence="10">
    <location>
        <begin position="413"/>
        <end position="429"/>
    </location>
</feature>
<feature type="transmembrane region" description="Helical" evidence="10">
    <location>
        <begin position="435"/>
        <end position="453"/>
    </location>
</feature>
<sequence length="545" mass="62024">MTEKVNQNNNDGNKSVRGITNLIIVQVITKLFTFVLNQLIIRYLTPTIIGITSYLDFIYSTVLFFSRESLRLSIQRIKDDKGGNANQKVVNFGRLGLIISIPILLITGYWQMNYSMISTTLFQLPLHKSVVLLVLSSIVLELFTEPVYCLYQFQLDFSKRSKFEGLAILIKCVVTFASVMIVKKYSTNEKYFTGSAICGFALGQFSYSLTLFVCYLSAFKREYFNKGVTYQLVKVKDSNKSVGYYFQPEILVLVKGFFVQMIFKQFLTEGDKLLISYLCTIEEQGVYAVVSNYGSMVARLLFQPLEESTRLMFTKILNGDDTTKNNRSFTYLKLISIFYFNLSLLILFAGVTNGSFLLRILMGGKASNWVNTDIFDVFPQYIAYIPLLAFNGILEALFSCIASTSDLQKFSKYMTFVTFAILVLSYLFVDRLGLRTSGLILANMINMSLRIIYCYRQIQRYYIQYGISIKMRNILGYVAPSVAVALSAWIAQYVAIGGRTGSFIQLIFSAGMSTLVLMILIFLERDNVKQPLSSVTRRFIKNKSD</sequence>
<evidence type="ECO:0000256" key="8">
    <source>
        <dbReference type="ARBA" id="ARBA00044793"/>
    </source>
</evidence>
<feature type="transmembrane region" description="Helical" evidence="10">
    <location>
        <begin position="381"/>
        <end position="401"/>
    </location>
</feature>
<feature type="transmembrane region" description="Helical" evidence="10">
    <location>
        <begin position="47"/>
        <end position="68"/>
    </location>
</feature>
<dbReference type="RefSeq" id="XP_002545611.1">
    <property type="nucleotide sequence ID" value="XM_002545565.1"/>
</dbReference>
<dbReference type="PANTHER" id="PTHR13117:SF5">
    <property type="entry name" value="PROTEIN RFT1 HOMOLOG"/>
    <property type="match status" value="1"/>
</dbReference>
<comment type="subcellular location">
    <subcellularLocation>
        <location evidence="1 10">Endoplasmic reticulum membrane</location>
        <topology evidence="1 10">Multi-pass membrane protein</topology>
    </subcellularLocation>
</comment>
<dbReference type="HOGENOM" id="CLU_023360_3_0_1"/>
<dbReference type="OrthoDB" id="9979195at2759"/>
<evidence type="ECO:0000256" key="4">
    <source>
        <dbReference type="ARBA" id="ARBA00022692"/>
    </source>
</evidence>
<evidence type="ECO:0000256" key="6">
    <source>
        <dbReference type="ARBA" id="ARBA00022989"/>
    </source>
</evidence>
<evidence type="ECO:0000256" key="7">
    <source>
        <dbReference type="ARBA" id="ARBA00023136"/>
    </source>
</evidence>
<gene>
    <name evidence="11" type="ORF">CTRG_00392</name>
</gene>
<keyword evidence="4 10" id="KW-0812">Transmembrane</keyword>
<dbReference type="GO" id="GO:0006488">
    <property type="term" value="P:dolichol-linked oligosaccharide biosynthetic process"/>
    <property type="evidence" value="ECO:0007669"/>
    <property type="project" value="InterPro"/>
</dbReference>
<dbReference type="Pfam" id="PF04506">
    <property type="entry name" value="Rft-1"/>
    <property type="match status" value="1"/>
</dbReference>
<keyword evidence="5 10" id="KW-0256">Endoplasmic reticulum</keyword>
<evidence type="ECO:0000313" key="11">
    <source>
        <dbReference type="EMBL" id="EER35653.1"/>
    </source>
</evidence>
<feature type="transmembrane region" description="Helical" evidence="10">
    <location>
        <begin position="194"/>
        <end position="216"/>
    </location>
</feature>
<evidence type="ECO:0000256" key="1">
    <source>
        <dbReference type="ARBA" id="ARBA00004477"/>
    </source>
</evidence>
<proteinExistence type="inferred from homology"/>
<feature type="transmembrane region" description="Helical" evidence="10">
    <location>
        <begin position="502"/>
        <end position="523"/>
    </location>
</feature>
<dbReference type="Proteomes" id="UP000002037">
    <property type="component" value="Unassembled WGS sequence"/>
</dbReference>
<evidence type="ECO:0000256" key="9">
    <source>
        <dbReference type="ARBA" id="ARBA00045912"/>
    </source>
</evidence>
<dbReference type="STRING" id="294747.C5M2V3"/>
<dbReference type="GO" id="GO:0005789">
    <property type="term" value="C:endoplasmic reticulum membrane"/>
    <property type="evidence" value="ECO:0007669"/>
    <property type="project" value="UniProtKB-SubCell"/>
</dbReference>
<comment type="pathway">
    <text evidence="2">Protein modification; protein glycosylation.</text>
</comment>
<dbReference type="AlphaFoldDB" id="C5M2V3"/>
<feature type="transmembrane region" description="Helical" evidence="10">
    <location>
        <begin position="337"/>
        <end position="361"/>
    </location>
</feature>
<keyword evidence="10" id="KW-0813">Transport</keyword>